<dbReference type="Proteomes" id="UP001428341">
    <property type="component" value="Unassembled WGS sequence"/>
</dbReference>
<accession>A0AAP0N0S7</accession>
<reference evidence="2 3" key="1">
    <citation type="submission" date="2024-05" db="EMBL/GenBank/DDBJ databases">
        <title>Haplotype-resolved chromosome-level genome assembly of Huyou (Citrus changshanensis).</title>
        <authorList>
            <person name="Miao C."/>
            <person name="Chen W."/>
            <person name="Wu Y."/>
            <person name="Wang L."/>
            <person name="Zhao S."/>
            <person name="Grierson D."/>
            <person name="Xu C."/>
            <person name="Chen K."/>
        </authorList>
    </citation>
    <scope>NUCLEOTIDE SEQUENCE [LARGE SCALE GENOMIC DNA]</scope>
    <source>
        <strain evidence="2">01-14</strain>
        <tissue evidence="2">Leaf</tissue>
    </source>
</reference>
<keyword evidence="3" id="KW-1185">Reference proteome</keyword>
<protein>
    <submittedName>
        <fullName evidence="2">Uncharacterized protein</fullName>
    </submittedName>
</protein>
<evidence type="ECO:0000256" key="1">
    <source>
        <dbReference type="SAM" id="MobiDB-lite"/>
    </source>
</evidence>
<dbReference type="AlphaFoldDB" id="A0AAP0N0S7"/>
<name>A0AAP0N0S7_9ROSI</name>
<feature type="region of interest" description="Disordered" evidence="1">
    <location>
        <begin position="40"/>
        <end position="60"/>
    </location>
</feature>
<comment type="caution">
    <text evidence="2">The sequence shown here is derived from an EMBL/GenBank/DDBJ whole genome shotgun (WGS) entry which is preliminary data.</text>
</comment>
<proteinExistence type="predicted"/>
<evidence type="ECO:0000313" key="3">
    <source>
        <dbReference type="Proteomes" id="UP001428341"/>
    </source>
</evidence>
<dbReference type="EMBL" id="JBCGBO010000001">
    <property type="protein sequence ID" value="KAK9230718.1"/>
    <property type="molecule type" value="Genomic_DNA"/>
</dbReference>
<gene>
    <name evidence="2" type="ORF">WN944_023690</name>
</gene>
<organism evidence="2 3">
    <name type="scientific">Citrus x changshan-huyou</name>
    <dbReference type="NCBI Taxonomy" id="2935761"/>
    <lineage>
        <taxon>Eukaryota</taxon>
        <taxon>Viridiplantae</taxon>
        <taxon>Streptophyta</taxon>
        <taxon>Embryophyta</taxon>
        <taxon>Tracheophyta</taxon>
        <taxon>Spermatophyta</taxon>
        <taxon>Magnoliopsida</taxon>
        <taxon>eudicotyledons</taxon>
        <taxon>Gunneridae</taxon>
        <taxon>Pentapetalae</taxon>
        <taxon>rosids</taxon>
        <taxon>malvids</taxon>
        <taxon>Sapindales</taxon>
        <taxon>Rutaceae</taxon>
        <taxon>Aurantioideae</taxon>
        <taxon>Citrus</taxon>
    </lineage>
</organism>
<evidence type="ECO:0000313" key="2">
    <source>
        <dbReference type="EMBL" id="KAK9230718.1"/>
    </source>
</evidence>
<sequence length="206" mass="23239">MEALAMAGADCYEWGMDVEEWEREDIELEPPPHLLADEEEKDEYLSTASHFSEDNDTGDAVAADCDKIPSDGRSMRGQNEMAMMSAKICKHNRIMSVSMEALAMAGVDYYEWGINVEEWEQEDTELEPPPHLIADEEEREEYLSTASHFSEDNDTVGAVAVDCDKISSDGRSIREENEMAMVVIIMVKAIIELLNIVKMDTLYSNQ</sequence>